<accession>A0A2M7QDV8</accession>
<evidence type="ECO:0000313" key="5">
    <source>
        <dbReference type="Proteomes" id="UP000230108"/>
    </source>
</evidence>
<evidence type="ECO:0000256" key="2">
    <source>
        <dbReference type="ARBA" id="ARBA00000751"/>
    </source>
</evidence>
<evidence type="ECO:0000256" key="1">
    <source>
        <dbReference type="ARBA" id="ARBA00000022"/>
    </source>
</evidence>
<feature type="domain" description="NADAR" evidence="3">
    <location>
        <begin position="3"/>
        <end position="88"/>
    </location>
</feature>
<comment type="caution">
    <text evidence="4">The sequence shown here is derived from an EMBL/GenBank/DDBJ whole genome shotgun (WGS) entry which is preliminary data.</text>
</comment>
<name>A0A2M7QDV8_9BACT</name>
<dbReference type="InterPro" id="IPR012816">
    <property type="entry name" value="NADAR"/>
</dbReference>
<dbReference type="Pfam" id="PF08719">
    <property type="entry name" value="NADAR"/>
    <property type="match status" value="1"/>
</dbReference>
<sequence>MIQSPTPGQAKKFGSKAELRKDWDSYRTTAMLLALRAKFANKAERDMLLSTGDAHLEETNNWHDTFWGVCDCVSQNMLGRILMNLRNEYKS</sequence>
<protein>
    <recommendedName>
        <fullName evidence="3">NADAR domain-containing protein</fullName>
    </recommendedName>
</protein>
<comment type="catalytic activity">
    <reaction evidence="2">
        <text>2,5-diamino-6-hydroxy-4-(5-phosphoribosylamino)-pyrimidine + H2O = 2,5,6-triamino-4-hydroxypyrimidine + D-ribose 5-phosphate</text>
        <dbReference type="Rhea" id="RHEA:23436"/>
        <dbReference type="ChEBI" id="CHEBI:15377"/>
        <dbReference type="ChEBI" id="CHEBI:58614"/>
        <dbReference type="ChEBI" id="CHEBI:78346"/>
        <dbReference type="ChEBI" id="CHEBI:137796"/>
    </reaction>
</comment>
<dbReference type="Gene3D" id="1.10.357.40">
    <property type="entry name" value="YbiA-like"/>
    <property type="match status" value="1"/>
</dbReference>
<proteinExistence type="predicted"/>
<dbReference type="Proteomes" id="UP000230108">
    <property type="component" value="Unassembled WGS sequence"/>
</dbReference>
<dbReference type="InterPro" id="IPR037238">
    <property type="entry name" value="YbiA-like_sf"/>
</dbReference>
<dbReference type="CDD" id="cd15457">
    <property type="entry name" value="NADAR"/>
    <property type="match status" value="1"/>
</dbReference>
<dbReference type="EMBL" id="PFLF01000056">
    <property type="protein sequence ID" value="PIY69028.1"/>
    <property type="molecule type" value="Genomic_DNA"/>
</dbReference>
<evidence type="ECO:0000313" key="4">
    <source>
        <dbReference type="EMBL" id="PIY69028.1"/>
    </source>
</evidence>
<dbReference type="AlphaFoldDB" id="A0A2M7QDV8"/>
<reference evidence="5" key="1">
    <citation type="submission" date="2017-09" db="EMBL/GenBank/DDBJ databases">
        <title>Depth-based differentiation of microbial function through sediment-hosted aquifers and enrichment of novel symbionts in the deep terrestrial subsurface.</title>
        <authorList>
            <person name="Probst A.J."/>
            <person name="Ladd B."/>
            <person name="Jarett J.K."/>
            <person name="Geller-Mcgrath D.E."/>
            <person name="Sieber C.M.K."/>
            <person name="Emerson J.B."/>
            <person name="Anantharaman K."/>
            <person name="Thomas B.C."/>
            <person name="Malmstrom R."/>
            <person name="Stieglmeier M."/>
            <person name="Klingl A."/>
            <person name="Woyke T."/>
            <person name="Ryan C.M."/>
            <person name="Banfield J.F."/>
        </authorList>
    </citation>
    <scope>NUCLEOTIDE SEQUENCE [LARGE SCALE GENOMIC DNA]</scope>
</reference>
<comment type="catalytic activity">
    <reaction evidence="1">
        <text>5-amino-6-(5-phospho-D-ribosylamino)uracil + H2O = 5,6-diaminouracil + D-ribose 5-phosphate</text>
        <dbReference type="Rhea" id="RHEA:55020"/>
        <dbReference type="ChEBI" id="CHEBI:15377"/>
        <dbReference type="ChEBI" id="CHEBI:46252"/>
        <dbReference type="ChEBI" id="CHEBI:58453"/>
        <dbReference type="ChEBI" id="CHEBI:78346"/>
    </reaction>
</comment>
<evidence type="ECO:0000259" key="3">
    <source>
        <dbReference type="Pfam" id="PF08719"/>
    </source>
</evidence>
<gene>
    <name evidence="4" type="ORF">COY90_02800</name>
</gene>
<dbReference type="SUPFAM" id="SSF143990">
    <property type="entry name" value="YbiA-like"/>
    <property type="match status" value="1"/>
</dbReference>
<organism evidence="4 5">
    <name type="scientific">Candidatus Roizmanbacteria bacterium CG_4_10_14_0_8_um_filter_39_9</name>
    <dbReference type="NCBI Taxonomy" id="1974829"/>
    <lineage>
        <taxon>Bacteria</taxon>
        <taxon>Candidatus Roizmaniibacteriota</taxon>
    </lineage>
</organism>